<reference evidence="2" key="1">
    <citation type="submission" date="2021-01" db="EMBL/GenBank/DDBJ databases">
        <authorList>
            <person name="Corre E."/>
            <person name="Pelletier E."/>
            <person name="Niang G."/>
            <person name="Scheremetjew M."/>
            <person name="Finn R."/>
            <person name="Kale V."/>
            <person name="Holt S."/>
            <person name="Cochrane G."/>
            <person name="Meng A."/>
            <person name="Brown T."/>
            <person name="Cohen L."/>
        </authorList>
    </citation>
    <scope>NUCLEOTIDE SEQUENCE</scope>
    <source>
        <strain evidence="2">OF101</strain>
    </source>
</reference>
<dbReference type="Pfam" id="PF00226">
    <property type="entry name" value="DnaJ"/>
    <property type="match status" value="1"/>
</dbReference>
<dbReference type="SMART" id="SM00271">
    <property type="entry name" value="DnaJ"/>
    <property type="match status" value="1"/>
</dbReference>
<protein>
    <recommendedName>
        <fullName evidence="1">J domain-containing protein</fullName>
    </recommendedName>
</protein>
<dbReference type="PROSITE" id="PS50076">
    <property type="entry name" value="DNAJ_2"/>
    <property type="match status" value="1"/>
</dbReference>
<proteinExistence type="predicted"/>
<evidence type="ECO:0000259" key="1">
    <source>
        <dbReference type="PROSITE" id="PS50076"/>
    </source>
</evidence>
<dbReference type="CDD" id="cd06257">
    <property type="entry name" value="DnaJ"/>
    <property type="match status" value="1"/>
</dbReference>
<organism evidence="2">
    <name type="scientific">Alexandrium catenella</name>
    <name type="common">Red tide dinoflagellate</name>
    <name type="synonym">Gonyaulax catenella</name>
    <dbReference type="NCBI Taxonomy" id="2925"/>
    <lineage>
        <taxon>Eukaryota</taxon>
        <taxon>Sar</taxon>
        <taxon>Alveolata</taxon>
        <taxon>Dinophyceae</taxon>
        <taxon>Gonyaulacales</taxon>
        <taxon>Pyrocystaceae</taxon>
        <taxon>Alexandrium</taxon>
    </lineage>
</organism>
<accession>A0A7S1S8G4</accession>
<dbReference type="AlphaFoldDB" id="A0A7S1S8G4"/>
<dbReference type="EMBL" id="HBGE01108073">
    <property type="protein sequence ID" value="CAD9187699.1"/>
    <property type="molecule type" value="Transcribed_RNA"/>
</dbReference>
<feature type="domain" description="J" evidence="1">
    <location>
        <begin position="8"/>
        <end position="80"/>
    </location>
</feature>
<sequence>MEQGKELGPHELLRVEVGAAPATIRACFIREAKRWHPDKRPPGESEEEREAARARFVAVHAAYEALSSAAAESLDYQVGGSSASIAAACRGSAKAVEEARARREEAEEYLNELRSGVLQGQGWAPEEREVLQATWRRAFRAVEAFRREEMAAQVAFDYGMALEADTNVGSEAMPKTAEKAALDGPRTFGDHIDGVGTAFNEIFEDVCGGYFAAWKAVRPRWLRGLAGAAA</sequence>
<name>A0A7S1S8G4_ALECA</name>
<dbReference type="Gene3D" id="1.10.287.110">
    <property type="entry name" value="DnaJ domain"/>
    <property type="match status" value="1"/>
</dbReference>
<evidence type="ECO:0000313" key="2">
    <source>
        <dbReference type="EMBL" id="CAD9187699.1"/>
    </source>
</evidence>
<dbReference type="SUPFAM" id="SSF46565">
    <property type="entry name" value="Chaperone J-domain"/>
    <property type="match status" value="1"/>
</dbReference>
<gene>
    <name evidence="2" type="ORF">ACAT0790_LOCUS64473</name>
</gene>
<dbReference type="InterPro" id="IPR001623">
    <property type="entry name" value="DnaJ_domain"/>
</dbReference>
<dbReference type="InterPro" id="IPR036869">
    <property type="entry name" value="J_dom_sf"/>
</dbReference>